<protein>
    <submittedName>
        <fullName evidence="2">Helix-turn-helix transcriptional regulator</fullName>
    </submittedName>
</protein>
<proteinExistence type="predicted"/>
<dbReference type="Gene3D" id="1.10.260.40">
    <property type="entry name" value="lambda repressor-like DNA-binding domains"/>
    <property type="match status" value="1"/>
</dbReference>
<keyword evidence="3" id="KW-1185">Reference proteome</keyword>
<feature type="domain" description="HTH cro/C1-type" evidence="1">
    <location>
        <begin position="7"/>
        <end position="61"/>
    </location>
</feature>
<dbReference type="EMBL" id="JAYKYQ010000002">
    <property type="protein sequence ID" value="MEB3509779.1"/>
    <property type="molecule type" value="Genomic_DNA"/>
</dbReference>
<gene>
    <name evidence="2" type="ORF">U3653_07120</name>
</gene>
<dbReference type="Proteomes" id="UP001348098">
    <property type="component" value="Unassembled WGS sequence"/>
</dbReference>
<evidence type="ECO:0000259" key="1">
    <source>
        <dbReference type="PROSITE" id="PS50943"/>
    </source>
</evidence>
<dbReference type="SUPFAM" id="SSF47413">
    <property type="entry name" value="lambda repressor-like DNA-binding domains"/>
    <property type="match status" value="1"/>
</dbReference>
<name>A0ABU6AQP0_9NOCA</name>
<dbReference type="RefSeq" id="WP_195077768.1">
    <property type="nucleotide sequence ID" value="NZ_JAYESH010000001.1"/>
</dbReference>
<dbReference type="CDD" id="cd00093">
    <property type="entry name" value="HTH_XRE"/>
    <property type="match status" value="1"/>
</dbReference>
<dbReference type="InterPro" id="IPR010982">
    <property type="entry name" value="Lambda_DNA-bd_dom_sf"/>
</dbReference>
<reference evidence="2 3" key="1">
    <citation type="submission" date="2023-12" db="EMBL/GenBank/DDBJ databases">
        <title>novel species in genus Nocarida.</title>
        <authorList>
            <person name="Li Z."/>
        </authorList>
    </citation>
    <scope>NUCLEOTIDE SEQUENCE [LARGE SCALE GENOMIC DNA]</scope>
    <source>
        <strain evidence="2 3">CDC186</strain>
    </source>
</reference>
<dbReference type="InterPro" id="IPR001387">
    <property type="entry name" value="Cro/C1-type_HTH"/>
</dbReference>
<organism evidence="2 3">
    <name type="scientific">Nocardia implantans</name>
    <dbReference type="NCBI Taxonomy" id="3108168"/>
    <lineage>
        <taxon>Bacteria</taxon>
        <taxon>Bacillati</taxon>
        <taxon>Actinomycetota</taxon>
        <taxon>Actinomycetes</taxon>
        <taxon>Mycobacteriales</taxon>
        <taxon>Nocardiaceae</taxon>
        <taxon>Nocardia</taxon>
    </lineage>
</organism>
<comment type="caution">
    <text evidence="2">The sequence shown here is derived from an EMBL/GenBank/DDBJ whole genome shotgun (WGS) entry which is preliminary data.</text>
</comment>
<dbReference type="PROSITE" id="PS50943">
    <property type="entry name" value="HTH_CROC1"/>
    <property type="match status" value="1"/>
</dbReference>
<accession>A0ABU6AQP0</accession>
<sequence length="139" mass="14943">MAANTTLREAILLAGLTPAKLAERVQVDPKTVERWVAQGRRPHPVTRYAVAAQLGKSVADLWPDETASARPSRLSFAGICIWCERSGCESSDCVVRHESSQWETCSACAGTPWTRPGGCGCLFGVVQSAKFATLRSHAA</sequence>
<dbReference type="SMART" id="SM00530">
    <property type="entry name" value="HTH_XRE"/>
    <property type="match status" value="1"/>
</dbReference>
<evidence type="ECO:0000313" key="3">
    <source>
        <dbReference type="Proteomes" id="UP001348098"/>
    </source>
</evidence>
<evidence type="ECO:0000313" key="2">
    <source>
        <dbReference type="EMBL" id="MEB3509779.1"/>
    </source>
</evidence>